<dbReference type="InterPro" id="IPR027417">
    <property type="entry name" value="P-loop_NTPase"/>
</dbReference>
<protein>
    <recommendedName>
        <fullName evidence="1">NACHT domain-containing protein</fullName>
    </recommendedName>
</protein>
<dbReference type="SUPFAM" id="SSF52540">
    <property type="entry name" value="P-loop containing nucleoside triphosphate hydrolases"/>
    <property type="match status" value="1"/>
</dbReference>
<dbReference type="InterPro" id="IPR007111">
    <property type="entry name" value="NACHT_NTPase"/>
</dbReference>
<dbReference type="PROSITE" id="PS50837">
    <property type="entry name" value="NACHT"/>
    <property type="match status" value="1"/>
</dbReference>
<dbReference type="PANTHER" id="PTHR46844:SF1">
    <property type="entry name" value="SLR5058 PROTEIN"/>
    <property type="match status" value="1"/>
</dbReference>
<evidence type="ECO:0000313" key="2">
    <source>
        <dbReference type="EMBL" id="BDG72905.1"/>
    </source>
</evidence>
<dbReference type="EMBL" id="AP025637">
    <property type="protein sequence ID" value="BDG72905.1"/>
    <property type="molecule type" value="Genomic_DNA"/>
</dbReference>
<dbReference type="RefSeq" id="WP_244407084.1">
    <property type="nucleotide sequence ID" value="NZ_AP025637.1"/>
</dbReference>
<name>A0ABN6P6H3_9PROT</name>
<dbReference type="PANTHER" id="PTHR46844">
    <property type="entry name" value="SLR5058 PROTEIN"/>
    <property type="match status" value="1"/>
</dbReference>
<accession>A0ABN6P6H3</accession>
<sequence length="1099" mass="123268">MTIESIRQSAKNGNLIVVFGAGASIALNLKSKIAPSWPSLVKSGLDYALARALINEEQVQRYSSAATSGDIDDMLGAAEFVGRKLGAPRGDAYARWMKSVFEGCEPEEGGMYNAVRAIFLQKIPIATLNYDSMMEMITGVSPADFSRKDEILAWLRREREAIFHIHGIWSNPSDCIFGIRDYHDAIESELRALVQRSMGVLNRLLFIGCGETFGDPNFHALITWLRENVGAGAPQHYALVRNSEVGARLADPVWRGFVEPLGYGDAHADLPGYILNCFPTQHASTPSRSRARAGAAAAAVRHSQTINAYQRFLLRDCGEMTIEGMRADMETAQRKFDLERLFVPLQLQAFAAKEAVNDVEHDIKLQNKKERNKVESFSRVFFKEKKIALLALPGGGKTLLLKRLAVAYSDRARLTACPDKLPEIDLVPVMIRCREWKDHIRKPIPELLRNLAMITGDPSVDGLYDALERPLKAGSVLLLVDGLDEIHSDADRAIFSENLEKFLEFYPKIRFVVTSREAGFDLVAPCLTRFCVRYRIAPLSVEAVKELSGHWHRLMGGDSPESLADAAAVADTLLENDALRRLSENPLLLTMLLVVKHGAGRLPPDRVSLYDRAVEVLLDTWNIKGHDALNVKEAVPLLACLAFELMRRGAQTATEFDILKILEEARIRLPMVGRYAKDSPHEFLKRVELRSSLLVEGGYRSEGGKTVPFYQFRHLTFQEYLAAVAAVEGYTLIPGGKANPLANIGENLIADEWKEVIPMAAVLARAQAEELLNALTIAAEHENSEHHKWHDSLVSFEPKLPPATARLAQAMVEEAMFTPKLLARATRHVAFFASGCRSNDNWQALSRGPYGPDLRRAAIDVYLQNDGMKLADRLKTAVMLEAYVANSEDWRNADAESVILDGLSLTQERKLVESIIKVAAAFSAYQTETFAANSVKIYQKLQEKLFHKSVKISSAAAWAWGYWRHLQSVQNKKRPIPDNRTLLRLLELYVGDDFELNGTVRPAVRELVDVPRIERGLRLSDRAREKIREEFQLMRMDKANFGIIRNPAIVRVAFIMPEMFSDSELKELLIKHKSALQRRSDFHDVFSAMGIELEKRPRR</sequence>
<dbReference type="Gene3D" id="3.40.50.300">
    <property type="entry name" value="P-loop containing nucleotide triphosphate hydrolases"/>
    <property type="match status" value="1"/>
</dbReference>
<feature type="domain" description="NACHT" evidence="1">
    <location>
        <begin position="385"/>
        <end position="516"/>
    </location>
</feature>
<organism evidence="2 3">
    <name type="scientific">Roseomonas fluvialis</name>
    <dbReference type="NCBI Taxonomy" id="1750527"/>
    <lineage>
        <taxon>Bacteria</taxon>
        <taxon>Pseudomonadati</taxon>
        <taxon>Pseudomonadota</taxon>
        <taxon>Alphaproteobacteria</taxon>
        <taxon>Acetobacterales</taxon>
        <taxon>Roseomonadaceae</taxon>
        <taxon>Roseomonas</taxon>
    </lineage>
</organism>
<keyword evidence="3" id="KW-1185">Reference proteome</keyword>
<dbReference type="Pfam" id="PF13289">
    <property type="entry name" value="SIR2_2"/>
    <property type="match status" value="1"/>
</dbReference>
<evidence type="ECO:0000259" key="1">
    <source>
        <dbReference type="PROSITE" id="PS50837"/>
    </source>
</evidence>
<evidence type="ECO:0000313" key="3">
    <source>
        <dbReference type="Proteomes" id="UP000831327"/>
    </source>
</evidence>
<dbReference type="Proteomes" id="UP000831327">
    <property type="component" value="Chromosome"/>
</dbReference>
<proteinExistence type="predicted"/>
<gene>
    <name evidence="2" type="ORF">Rmf_28340</name>
</gene>
<reference evidence="2 3" key="1">
    <citation type="journal article" date="2016" name="Microbes Environ.">
        <title>Phylogenetically diverse aerobic anoxygenic phototrophic bacteria isolated from epilithic biofilms in Tama river, Japan.</title>
        <authorList>
            <person name="Hirose S."/>
            <person name="Matsuura K."/>
            <person name="Haruta S."/>
        </authorList>
    </citation>
    <scope>NUCLEOTIDE SEQUENCE [LARGE SCALE GENOMIC DNA]</scope>
    <source>
        <strain evidence="2 3">S08</strain>
    </source>
</reference>